<evidence type="ECO:0000313" key="2">
    <source>
        <dbReference type="EMBL" id="SVA39495.1"/>
    </source>
</evidence>
<feature type="domain" description="Zinc finger CHC2-type" evidence="1">
    <location>
        <begin position="28"/>
        <end position="64"/>
    </location>
</feature>
<dbReference type="GO" id="GO:0003899">
    <property type="term" value="F:DNA-directed RNA polymerase activity"/>
    <property type="evidence" value="ECO:0007669"/>
    <property type="project" value="InterPro"/>
</dbReference>
<dbReference type="Gene3D" id="3.90.580.10">
    <property type="entry name" value="Zinc finger, CHC2-type domain"/>
    <property type="match status" value="1"/>
</dbReference>
<feature type="non-terminal residue" evidence="2">
    <location>
        <position position="1"/>
    </location>
</feature>
<protein>
    <recommendedName>
        <fullName evidence="1">Zinc finger CHC2-type domain-containing protein</fullName>
    </recommendedName>
</protein>
<dbReference type="GO" id="GO:0006260">
    <property type="term" value="P:DNA replication"/>
    <property type="evidence" value="ECO:0007669"/>
    <property type="project" value="InterPro"/>
</dbReference>
<organism evidence="2">
    <name type="scientific">marine metagenome</name>
    <dbReference type="NCBI Taxonomy" id="408172"/>
    <lineage>
        <taxon>unclassified sequences</taxon>
        <taxon>metagenomes</taxon>
        <taxon>ecological metagenomes</taxon>
    </lineage>
</organism>
<dbReference type="EMBL" id="UINC01008785">
    <property type="protein sequence ID" value="SVA39495.1"/>
    <property type="molecule type" value="Genomic_DNA"/>
</dbReference>
<dbReference type="Pfam" id="PF01807">
    <property type="entry name" value="Zn_ribbon_DnaG"/>
    <property type="match status" value="1"/>
</dbReference>
<name>A0A381VGM2_9ZZZZ</name>
<gene>
    <name evidence="2" type="ORF">METZ01_LOCUS92349</name>
</gene>
<accession>A0A381VGM2</accession>
<dbReference type="GO" id="GO:0008270">
    <property type="term" value="F:zinc ion binding"/>
    <property type="evidence" value="ECO:0007669"/>
    <property type="project" value="InterPro"/>
</dbReference>
<feature type="non-terminal residue" evidence="2">
    <location>
        <position position="114"/>
    </location>
</feature>
<dbReference type="GO" id="GO:0003677">
    <property type="term" value="F:DNA binding"/>
    <property type="evidence" value="ECO:0007669"/>
    <property type="project" value="InterPro"/>
</dbReference>
<dbReference type="InterPro" id="IPR036977">
    <property type="entry name" value="DNA_primase_Znf_CHC2"/>
</dbReference>
<sequence length="114" mass="13096">LLEALEQKGVYYKKTNNPSEILISCTSGLHDDSNPSLQYNLDNNIFHCWACDFSGGSSKFLSSIGIITKLPLESKQPYKIRKLREKLNQKIEYGNFSMPKNFRSIQDSYRNITI</sequence>
<proteinExistence type="predicted"/>
<dbReference type="InterPro" id="IPR002694">
    <property type="entry name" value="Znf_CHC2"/>
</dbReference>
<evidence type="ECO:0000259" key="1">
    <source>
        <dbReference type="Pfam" id="PF01807"/>
    </source>
</evidence>
<dbReference type="AlphaFoldDB" id="A0A381VGM2"/>
<dbReference type="SUPFAM" id="SSF57783">
    <property type="entry name" value="Zinc beta-ribbon"/>
    <property type="match status" value="1"/>
</dbReference>
<reference evidence="2" key="1">
    <citation type="submission" date="2018-05" db="EMBL/GenBank/DDBJ databases">
        <authorList>
            <person name="Lanie J.A."/>
            <person name="Ng W.-L."/>
            <person name="Kazmierczak K.M."/>
            <person name="Andrzejewski T.M."/>
            <person name="Davidsen T.M."/>
            <person name="Wayne K.J."/>
            <person name="Tettelin H."/>
            <person name="Glass J.I."/>
            <person name="Rusch D."/>
            <person name="Podicherti R."/>
            <person name="Tsui H.-C.T."/>
            <person name="Winkler M.E."/>
        </authorList>
    </citation>
    <scope>NUCLEOTIDE SEQUENCE</scope>
</reference>